<dbReference type="GO" id="GO:0046921">
    <property type="term" value="F:alpha-(1-&gt;6)-fucosyltransferase activity"/>
    <property type="evidence" value="ECO:0007669"/>
    <property type="project" value="TreeGrafter"/>
</dbReference>
<dbReference type="PROSITE" id="PS51257">
    <property type="entry name" value="PROKAR_LIPOPROTEIN"/>
    <property type="match status" value="1"/>
</dbReference>
<name>A0A7S4N652_9EUKA</name>
<feature type="signal peptide" evidence="1">
    <location>
        <begin position="1"/>
        <end position="26"/>
    </location>
</feature>
<evidence type="ECO:0008006" key="3">
    <source>
        <dbReference type="Google" id="ProtNLM"/>
    </source>
</evidence>
<dbReference type="AlphaFoldDB" id="A0A7S4N652"/>
<protein>
    <recommendedName>
        <fullName evidence="3">Fucosyltransferase</fullName>
    </recommendedName>
</protein>
<gene>
    <name evidence="2" type="ORF">NAES01612_LOCUS1000</name>
</gene>
<dbReference type="Gene3D" id="3.40.50.11350">
    <property type="match status" value="1"/>
</dbReference>
<sequence length="443" mass="50755">MKGRGRGSLLLFCLFSFLFLLLGVSCEESKDSCENDNKFGGYFSTREGEWGDTEKFEEEMIKFVERQQKLLETPKRSKFIVFQPVHTGLGNRLEGMVSTFLIAYLTGRGFLVNFDHYDPKTRLPRIHMIEDEILDEPFPWQYDLLTSNVNSEYVEKNSVGIELRGGRNSFDEPFVEVLSCGDMKDYLNKQAQYVMIKGNKYFGQLIANNPLYSEKLSQLFRPGIRRNMFASLLGFLLRPKQKLIEEAASFITRHKHKDEKNNYILGVQTRTTEKFADAENLPIYNECAELGLAEGREKERKGEGEGLVFLSTDDISMRGLLHRRFGDDLIFHEDELIDMRSSAGRYRTTVWHGMKDILTLAMSDDMVVTCGSSFSRIAIGLARKPATVVSAAKKYCQQHVPLTCSKTTSIEPCCYLWYELSMKQSSCFNSKIEFQEMAICGNM</sequence>
<dbReference type="PANTHER" id="PTHR13132">
    <property type="entry name" value="ALPHA- 1,6 -FUCOSYLTRANSFERASE"/>
    <property type="match status" value="1"/>
</dbReference>
<reference evidence="2" key="1">
    <citation type="submission" date="2021-01" db="EMBL/GenBank/DDBJ databases">
        <authorList>
            <person name="Corre E."/>
            <person name="Pelletier E."/>
            <person name="Niang G."/>
            <person name="Scheremetjew M."/>
            <person name="Finn R."/>
            <person name="Kale V."/>
            <person name="Holt S."/>
            <person name="Cochrane G."/>
            <person name="Meng A."/>
            <person name="Brown T."/>
            <person name="Cohen L."/>
        </authorList>
    </citation>
    <scope>NUCLEOTIDE SEQUENCE</scope>
    <source>
        <strain evidence="2">SoJaBio B1-5/56/2</strain>
    </source>
</reference>
<proteinExistence type="predicted"/>
<evidence type="ECO:0000313" key="2">
    <source>
        <dbReference type="EMBL" id="CAE2266980.1"/>
    </source>
</evidence>
<organism evidence="2">
    <name type="scientific">Paramoeba aestuarina</name>
    <dbReference type="NCBI Taxonomy" id="180227"/>
    <lineage>
        <taxon>Eukaryota</taxon>
        <taxon>Amoebozoa</taxon>
        <taxon>Discosea</taxon>
        <taxon>Flabellinia</taxon>
        <taxon>Dactylopodida</taxon>
        <taxon>Paramoebidae</taxon>
        <taxon>Paramoeba</taxon>
    </lineage>
</organism>
<keyword evidence="1" id="KW-0732">Signal</keyword>
<evidence type="ECO:0000256" key="1">
    <source>
        <dbReference type="SAM" id="SignalP"/>
    </source>
</evidence>
<dbReference type="GO" id="GO:0006487">
    <property type="term" value="P:protein N-linked glycosylation"/>
    <property type="evidence" value="ECO:0007669"/>
    <property type="project" value="TreeGrafter"/>
</dbReference>
<dbReference type="EMBL" id="HBKR01001600">
    <property type="protein sequence ID" value="CAE2266980.1"/>
    <property type="molecule type" value="Transcribed_RNA"/>
</dbReference>
<dbReference type="PANTHER" id="PTHR13132:SF29">
    <property type="entry name" value="ALPHA-(1,6)-FUCOSYLTRANSFERASE"/>
    <property type="match status" value="1"/>
</dbReference>
<accession>A0A7S4N652</accession>
<feature type="chain" id="PRO_5030818415" description="Fucosyltransferase" evidence="1">
    <location>
        <begin position="27"/>
        <end position="443"/>
    </location>
</feature>